<reference evidence="1 2" key="1">
    <citation type="submission" date="2020-08" db="EMBL/GenBank/DDBJ databases">
        <title>A novel species.</title>
        <authorList>
            <person name="Gao J."/>
        </authorList>
    </citation>
    <scope>NUCLEOTIDE SEQUENCE [LARGE SCALE GENOMIC DNA]</scope>
    <source>
        <strain evidence="1 2">CRXT-G-22</strain>
    </source>
</reference>
<dbReference type="RefSeq" id="WP_187750690.1">
    <property type="nucleotide sequence ID" value="NZ_CP060828.1"/>
</dbReference>
<sequence>MSRLVYQATGGAGVRVYAAACALVEADQAYPGLAARRFPTPGIAFLGLSTALAPAGDAG</sequence>
<name>A0A7H0ILU0_9ACTN</name>
<accession>A0A7H0ILU0</accession>
<gene>
    <name evidence="1" type="ORF">IAG44_32710</name>
</gene>
<dbReference type="KEGG" id="sroi:IAG44_32710"/>
<keyword evidence="2" id="KW-1185">Reference proteome</keyword>
<dbReference type="AlphaFoldDB" id="A0A7H0ILU0"/>
<protein>
    <submittedName>
        <fullName evidence="1">Uncharacterized protein</fullName>
    </submittedName>
</protein>
<organism evidence="1 2">
    <name type="scientific">Streptomyces roseirectus</name>
    <dbReference type="NCBI Taxonomy" id="2768066"/>
    <lineage>
        <taxon>Bacteria</taxon>
        <taxon>Bacillati</taxon>
        <taxon>Actinomycetota</taxon>
        <taxon>Actinomycetes</taxon>
        <taxon>Kitasatosporales</taxon>
        <taxon>Streptomycetaceae</taxon>
        <taxon>Streptomyces</taxon>
    </lineage>
</organism>
<evidence type="ECO:0000313" key="2">
    <source>
        <dbReference type="Proteomes" id="UP000516052"/>
    </source>
</evidence>
<evidence type="ECO:0000313" key="1">
    <source>
        <dbReference type="EMBL" id="QNP73756.1"/>
    </source>
</evidence>
<dbReference type="Proteomes" id="UP000516052">
    <property type="component" value="Chromosome"/>
</dbReference>
<dbReference type="EMBL" id="CP060828">
    <property type="protein sequence ID" value="QNP73756.1"/>
    <property type="molecule type" value="Genomic_DNA"/>
</dbReference>
<proteinExistence type="predicted"/>